<dbReference type="EC" id="1.2.1.84" evidence="10"/>
<feature type="domain" description="Fatty acyl-CoA reductase C-terminal" evidence="11">
    <location>
        <begin position="374"/>
        <end position="466"/>
    </location>
</feature>
<dbReference type="GO" id="GO:0005777">
    <property type="term" value="C:peroxisome"/>
    <property type="evidence" value="ECO:0007669"/>
    <property type="project" value="TreeGrafter"/>
</dbReference>
<dbReference type="PANTHER" id="PTHR11011:SF107">
    <property type="entry name" value="FATTY ACYL-COA REDUCTASE"/>
    <property type="match status" value="1"/>
</dbReference>
<keyword evidence="5 10" id="KW-0521">NADP</keyword>
<evidence type="ECO:0000259" key="11">
    <source>
        <dbReference type="Pfam" id="PF03015"/>
    </source>
</evidence>
<comment type="similarity">
    <text evidence="2 10">Belongs to the fatty acyl-CoA reductase family.</text>
</comment>
<keyword evidence="10" id="KW-0560">Oxidoreductase</keyword>
<dbReference type="AlphaFoldDB" id="A0AAW0ZD61"/>
<proteinExistence type="inferred from homology"/>
<comment type="function">
    <text evidence="10">Catalyzes the reduction of fatty acyl-CoA to fatty alcohols.</text>
</comment>
<dbReference type="CDD" id="cd05236">
    <property type="entry name" value="FAR-N_SDR_e"/>
    <property type="match status" value="1"/>
</dbReference>
<evidence type="ECO:0000256" key="1">
    <source>
        <dbReference type="ARBA" id="ARBA00004141"/>
    </source>
</evidence>
<evidence type="ECO:0000313" key="13">
    <source>
        <dbReference type="EMBL" id="KAK9295204.1"/>
    </source>
</evidence>
<keyword evidence="3 10" id="KW-0444">Lipid biosynthesis</keyword>
<comment type="subcellular location">
    <subcellularLocation>
        <location evidence="1">Membrane</location>
        <topology evidence="1">Multi-pass membrane protein</topology>
    </subcellularLocation>
</comment>
<keyword evidence="14" id="KW-1185">Reference proteome</keyword>
<dbReference type="FunFam" id="3.40.50.720:FF:000143">
    <property type="entry name" value="Fatty acyl-CoA reductase"/>
    <property type="match status" value="1"/>
</dbReference>
<keyword evidence="8 10" id="KW-0472">Membrane</keyword>
<dbReference type="GO" id="GO:0035336">
    <property type="term" value="P:long-chain fatty-acyl-CoA metabolic process"/>
    <property type="evidence" value="ECO:0007669"/>
    <property type="project" value="TreeGrafter"/>
</dbReference>
<feature type="transmembrane region" description="Helical" evidence="10">
    <location>
        <begin position="480"/>
        <end position="504"/>
    </location>
</feature>
<accession>A0AAW0ZD61</accession>
<evidence type="ECO:0000256" key="7">
    <source>
        <dbReference type="ARBA" id="ARBA00023098"/>
    </source>
</evidence>
<evidence type="ECO:0000256" key="8">
    <source>
        <dbReference type="ARBA" id="ARBA00023136"/>
    </source>
</evidence>
<evidence type="ECO:0000256" key="4">
    <source>
        <dbReference type="ARBA" id="ARBA00022692"/>
    </source>
</evidence>
<name>A0AAW0ZD61_9HYME</name>
<dbReference type="InterPro" id="IPR036291">
    <property type="entry name" value="NAD(P)-bd_dom_sf"/>
</dbReference>
<protein>
    <recommendedName>
        <fullName evidence="10">Fatty acyl-CoA reductase</fullName>
        <ecNumber evidence="10">1.2.1.84</ecNumber>
    </recommendedName>
</protein>
<evidence type="ECO:0000313" key="14">
    <source>
        <dbReference type="Proteomes" id="UP001432146"/>
    </source>
</evidence>
<keyword evidence="7 10" id="KW-0443">Lipid metabolism</keyword>
<dbReference type="Pfam" id="PF03015">
    <property type="entry name" value="Sterile"/>
    <property type="match status" value="1"/>
</dbReference>
<evidence type="ECO:0000259" key="12">
    <source>
        <dbReference type="Pfam" id="PF07993"/>
    </source>
</evidence>
<dbReference type="SUPFAM" id="SSF51735">
    <property type="entry name" value="NAD(P)-binding Rossmann-fold domains"/>
    <property type="match status" value="1"/>
</dbReference>
<dbReference type="Gene3D" id="3.40.50.720">
    <property type="entry name" value="NAD(P)-binding Rossmann-like Domain"/>
    <property type="match status" value="1"/>
</dbReference>
<dbReference type="CDD" id="cd09071">
    <property type="entry name" value="FAR_C"/>
    <property type="match status" value="1"/>
</dbReference>
<reference evidence="13 14" key="1">
    <citation type="submission" date="2024-05" db="EMBL/GenBank/DDBJ databases">
        <title>The nuclear and mitochondrial genome assemblies of Tetragonisca angustula (Apidae: Meliponini), a tiny yet remarkable pollinator in the Neotropics.</title>
        <authorList>
            <person name="Ferrari R."/>
            <person name="Ricardo P.C."/>
            <person name="Dias F.C."/>
            <person name="Araujo N.S."/>
            <person name="Soares D.O."/>
            <person name="Zhou Q.-S."/>
            <person name="Zhu C.-D."/>
            <person name="Coutinho L."/>
            <person name="Airas M.C."/>
            <person name="Batista T.M."/>
        </authorList>
    </citation>
    <scope>NUCLEOTIDE SEQUENCE [LARGE SCALE GENOMIC DNA]</scope>
    <source>
        <strain evidence="13">ASF017062</strain>
        <tissue evidence="13">Abdomen</tissue>
    </source>
</reference>
<evidence type="ECO:0000256" key="6">
    <source>
        <dbReference type="ARBA" id="ARBA00022989"/>
    </source>
</evidence>
<dbReference type="GO" id="GO:0080019">
    <property type="term" value="F:alcohol-forming very long-chain fatty acyl-CoA reductase activity"/>
    <property type="evidence" value="ECO:0007669"/>
    <property type="project" value="InterPro"/>
</dbReference>
<gene>
    <name evidence="13" type="ORF">QLX08_010397</name>
</gene>
<dbReference type="InterPro" id="IPR033640">
    <property type="entry name" value="FAR_C"/>
</dbReference>
<dbReference type="GO" id="GO:0102965">
    <property type="term" value="F:alcohol-forming long-chain fatty acyl-CoA reductase activity"/>
    <property type="evidence" value="ECO:0007669"/>
    <property type="project" value="UniProtKB-EC"/>
</dbReference>
<dbReference type="PANTHER" id="PTHR11011">
    <property type="entry name" value="MALE STERILITY PROTEIN 2-RELATED"/>
    <property type="match status" value="1"/>
</dbReference>
<dbReference type="Pfam" id="PF07993">
    <property type="entry name" value="NAD_binding_4"/>
    <property type="match status" value="1"/>
</dbReference>
<evidence type="ECO:0000256" key="9">
    <source>
        <dbReference type="ARBA" id="ARBA00052530"/>
    </source>
</evidence>
<comment type="caution">
    <text evidence="13">The sequence shown here is derived from an EMBL/GenBank/DDBJ whole genome shotgun (WGS) entry which is preliminary data.</text>
</comment>
<evidence type="ECO:0000256" key="10">
    <source>
        <dbReference type="RuleBase" id="RU363097"/>
    </source>
</evidence>
<evidence type="ECO:0000256" key="3">
    <source>
        <dbReference type="ARBA" id="ARBA00022516"/>
    </source>
</evidence>
<dbReference type="InterPro" id="IPR013120">
    <property type="entry name" value="FAR_NAD-bd"/>
</dbReference>
<sequence length="505" mass="57336">MNTMNVKINENAVSEKLNKANSIEEFYANTGILVTGATGFVGKGILEKLIRVCPSIAAIFILMRPKKNQTIKQRFKKLIDDPIYDSVRVKHPSVLNRIHPVHGDVSLPNLDLSPENRIMLIEKVNIVFHIAATVKFNEPLNVAVNINTAGTARIIQLCKELKHVISITYVSTAYSNANLSEIGEKVYTSSFETSMVIDICEKGDKTLINLFEKKILKIYPNTYTFSKNLAEQIVSSNSDSLPIAIVRPSIIGASIENPCLGWLDNIYGVTAIFMTVGMGITKVIPAKENASVDLVPIDFVVDTILCAAWHVTLRPNNEVKVYNCTNDGRPLKWGQMINIAVKCNREMPMNKVFWYPCCFLVANRYVYNVLNIFLHILPAFVVDMYLKLSDKTPIMVKGSKRFNELVANAQYFSMNEWTFHGDNVRKMMVDVETLKDSEIVKLNRDVDWERYITIYMAGIEKFILKEKFKSIDASRQRLSVLYWIHQIIQIFGKIAILAIILYTIY</sequence>
<evidence type="ECO:0000256" key="2">
    <source>
        <dbReference type="ARBA" id="ARBA00005928"/>
    </source>
</evidence>
<comment type="catalytic activity">
    <reaction evidence="9 10">
        <text>a long-chain fatty acyl-CoA + 2 NADPH + 2 H(+) = a long-chain primary fatty alcohol + 2 NADP(+) + CoA</text>
        <dbReference type="Rhea" id="RHEA:52716"/>
        <dbReference type="ChEBI" id="CHEBI:15378"/>
        <dbReference type="ChEBI" id="CHEBI:57287"/>
        <dbReference type="ChEBI" id="CHEBI:57783"/>
        <dbReference type="ChEBI" id="CHEBI:58349"/>
        <dbReference type="ChEBI" id="CHEBI:77396"/>
        <dbReference type="ChEBI" id="CHEBI:83139"/>
        <dbReference type="EC" id="1.2.1.84"/>
    </reaction>
</comment>
<dbReference type="GO" id="GO:0016020">
    <property type="term" value="C:membrane"/>
    <property type="evidence" value="ECO:0007669"/>
    <property type="project" value="UniProtKB-SubCell"/>
</dbReference>
<keyword evidence="4 10" id="KW-0812">Transmembrane</keyword>
<keyword evidence="6 10" id="KW-1133">Transmembrane helix</keyword>
<evidence type="ECO:0000256" key="5">
    <source>
        <dbReference type="ARBA" id="ARBA00022857"/>
    </source>
</evidence>
<dbReference type="Proteomes" id="UP001432146">
    <property type="component" value="Unassembled WGS sequence"/>
</dbReference>
<dbReference type="InterPro" id="IPR026055">
    <property type="entry name" value="FAR"/>
</dbReference>
<feature type="domain" description="Thioester reductase (TE)" evidence="12">
    <location>
        <begin position="34"/>
        <end position="304"/>
    </location>
</feature>
<organism evidence="13 14">
    <name type="scientific">Tetragonisca angustula</name>
    <dbReference type="NCBI Taxonomy" id="166442"/>
    <lineage>
        <taxon>Eukaryota</taxon>
        <taxon>Metazoa</taxon>
        <taxon>Ecdysozoa</taxon>
        <taxon>Arthropoda</taxon>
        <taxon>Hexapoda</taxon>
        <taxon>Insecta</taxon>
        <taxon>Pterygota</taxon>
        <taxon>Neoptera</taxon>
        <taxon>Endopterygota</taxon>
        <taxon>Hymenoptera</taxon>
        <taxon>Apocrita</taxon>
        <taxon>Aculeata</taxon>
        <taxon>Apoidea</taxon>
        <taxon>Anthophila</taxon>
        <taxon>Apidae</taxon>
        <taxon>Tetragonisca</taxon>
    </lineage>
</organism>
<dbReference type="EMBL" id="JAWNGG020000278">
    <property type="protein sequence ID" value="KAK9295204.1"/>
    <property type="molecule type" value="Genomic_DNA"/>
</dbReference>